<organism evidence="3 4">
    <name type="scientific">Natronococcus jeotgali DSM 18795</name>
    <dbReference type="NCBI Taxonomy" id="1227498"/>
    <lineage>
        <taxon>Archaea</taxon>
        <taxon>Methanobacteriati</taxon>
        <taxon>Methanobacteriota</taxon>
        <taxon>Stenosarchaea group</taxon>
        <taxon>Halobacteria</taxon>
        <taxon>Halobacteriales</taxon>
        <taxon>Natrialbaceae</taxon>
        <taxon>Natronococcus</taxon>
    </lineage>
</organism>
<comment type="caution">
    <text evidence="3">The sequence shown here is derived from an EMBL/GenBank/DDBJ whole genome shotgun (WGS) entry which is preliminary data.</text>
</comment>
<evidence type="ECO:0000313" key="3">
    <source>
        <dbReference type="EMBL" id="ELY66368.1"/>
    </source>
</evidence>
<feature type="compositionally biased region" description="Basic and acidic residues" evidence="1">
    <location>
        <begin position="238"/>
        <end position="247"/>
    </location>
</feature>
<gene>
    <name evidence="3" type="ORF">C492_00549</name>
</gene>
<evidence type="ECO:0000259" key="2">
    <source>
        <dbReference type="Pfam" id="PF23428"/>
    </source>
</evidence>
<feature type="region of interest" description="Disordered" evidence="1">
    <location>
        <begin position="206"/>
        <end position="284"/>
    </location>
</feature>
<dbReference type="OrthoDB" id="307384at2157"/>
<name>L9Y0G8_9EURY</name>
<dbReference type="Proteomes" id="UP000011531">
    <property type="component" value="Unassembled WGS sequence"/>
</dbReference>
<dbReference type="EMBL" id="AOIA01000017">
    <property type="protein sequence ID" value="ELY66368.1"/>
    <property type="molecule type" value="Genomic_DNA"/>
</dbReference>
<feature type="compositionally biased region" description="Basic and acidic residues" evidence="1">
    <location>
        <begin position="206"/>
        <end position="216"/>
    </location>
</feature>
<dbReference type="AlphaFoldDB" id="L9Y0G8"/>
<evidence type="ECO:0000256" key="1">
    <source>
        <dbReference type="SAM" id="MobiDB-lite"/>
    </source>
</evidence>
<evidence type="ECO:0000313" key="4">
    <source>
        <dbReference type="Proteomes" id="UP000011531"/>
    </source>
</evidence>
<accession>L9Y0G8</accession>
<feature type="domain" description="DUF7115" evidence="2">
    <location>
        <begin position="1"/>
        <end position="108"/>
    </location>
</feature>
<dbReference type="PATRIC" id="fig|1227498.3.peg.93"/>
<protein>
    <recommendedName>
        <fullName evidence="2">DUF7115 domain-containing protein</fullName>
    </recommendedName>
</protein>
<reference evidence="3 4" key="1">
    <citation type="journal article" date="2014" name="PLoS Genet.">
        <title>Phylogenetically driven sequencing of extremely halophilic archaea reveals strategies for static and dynamic osmo-response.</title>
        <authorList>
            <person name="Becker E.A."/>
            <person name="Seitzer P.M."/>
            <person name="Tritt A."/>
            <person name="Larsen D."/>
            <person name="Krusor M."/>
            <person name="Yao A.I."/>
            <person name="Wu D."/>
            <person name="Madern D."/>
            <person name="Eisen J.A."/>
            <person name="Darling A.E."/>
            <person name="Facciotti M.T."/>
        </authorList>
    </citation>
    <scope>NUCLEOTIDE SEQUENCE [LARGE SCALE GENOMIC DNA]</scope>
    <source>
        <strain evidence="3 4">DSM 18795</strain>
    </source>
</reference>
<dbReference type="InterPro" id="IPR055539">
    <property type="entry name" value="DUF7115"/>
</dbReference>
<keyword evidence="4" id="KW-1185">Reference proteome</keyword>
<proteinExistence type="predicted"/>
<feature type="compositionally biased region" description="Low complexity" evidence="1">
    <location>
        <begin position="217"/>
        <end position="232"/>
    </location>
</feature>
<sequence length="321" mass="35625">MTVPAIVQSVLRGEEIRTRVSIGGDDELFVADSKCIVYRAEGLLTDESIEELSYDADRLTLSEGRRKSALTLEYPLEGSRELTVPAGRVEEVLGPILIGMLEANGAVDPGEGLVEVYRFDDLTLVVTEKRLIEHVGRAVWDDGYRAYHFENVTNLSFESGDVATRIVLEVDGRQRRIETPNEAADDVRERLKRALISYYEADAGRDLDEDRGRSESATDAAPDGATAASTSRRAVRARPSERRRAAVESRQPMADGAAASTAEPTREVGRAAVASSSDDGPDREVLERLEALEDAIERQNERLREQRRTIDRLVEELRQGR</sequence>
<dbReference type="RefSeq" id="WP_008419502.1">
    <property type="nucleotide sequence ID" value="NZ_AOIA01000017.1"/>
</dbReference>
<dbReference type="Pfam" id="PF23428">
    <property type="entry name" value="DUF7115"/>
    <property type="match status" value="1"/>
</dbReference>